<comment type="catalytic activity">
    <reaction evidence="5">
        <text>dimethylallyl phosphate + FMNH2 = prenylated FMNH2 + phosphate</text>
        <dbReference type="Rhea" id="RHEA:37743"/>
        <dbReference type="ChEBI" id="CHEBI:43474"/>
        <dbReference type="ChEBI" id="CHEBI:57618"/>
        <dbReference type="ChEBI" id="CHEBI:87467"/>
        <dbReference type="ChEBI" id="CHEBI:88052"/>
        <dbReference type="EC" id="2.5.1.129"/>
    </reaction>
</comment>
<dbReference type="AlphaFoldDB" id="A0A1M6MDF2"/>
<dbReference type="Gene3D" id="3.40.50.1950">
    <property type="entry name" value="Flavin prenyltransferase-like"/>
    <property type="match status" value="1"/>
</dbReference>
<protein>
    <recommendedName>
        <fullName evidence="5">Flavin prenyltransferase UbiX</fullName>
        <ecNumber evidence="5">2.5.1.129</ecNumber>
    </recommendedName>
</protein>
<reference evidence="7 8" key="1">
    <citation type="submission" date="2016-11" db="EMBL/GenBank/DDBJ databases">
        <authorList>
            <person name="Jaros S."/>
            <person name="Januszkiewicz K."/>
            <person name="Wedrychowicz H."/>
        </authorList>
    </citation>
    <scope>NUCLEOTIDE SEQUENCE [LARGE SCALE GENOMIC DNA]</scope>
    <source>
        <strain evidence="7 8">DSM 15929</strain>
    </source>
</reference>
<comment type="similarity">
    <text evidence="5">Belongs to the UbiX/PAD1 family.</text>
</comment>
<evidence type="ECO:0000256" key="1">
    <source>
        <dbReference type="ARBA" id="ARBA00022602"/>
    </source>
</evidence>
<dbReference type="GO" id="GO:0106141">
    <property type="term" value="F:flavin prenyltransferase activity"/>
    <property type="evidence" value="ECO:0007669"/>
    <property type="project" value="UniProtKB-EC"/>
</dbReference>
<gene>
    <name evidence="5" type="primary">ubiX</name>
    <name evidence="7" type="ORF">SAMN02745136_00960</name>
</gene>
<feature type="domain" description="Flavoprotein" evidence="6">
    <location>
        <begin position="2"/>
        <end position="179"/>
    </location>
</feature>
<keyword evidence="3 5" id="KW-0288">FMN</keyword>
<feature type="binding site" evidence="5">
    <location>
        <position position="174"/>
    </location>
    <ligand>
        <name>dimethylallyl phosphate</name>
        <dbReference type="ChEBI" id="CHEBI:88052"/>
    </ligand>
</feature>
<dbReference type="HAMAP" id="MF_01984">
    <property type="entry name" value="ubiX_pad"/>
    <property type="match status" value="1"/>
</dbReference>
<evidence type="ECO:0000256" key="4">
    <source>
        <dbReference type="ARBA" id="ARBA00022679"/>
    </source>
</evidence>
<feature type="binding site" evidence="5">
    <location>
        <begin position="93"/>
        <end position="96"/>
    </location>
    <ligand>
        <name>FMN</name>
        <dbReference type="ChEBI" id="CHEBI:58210"/>
    </ligand>
</feature>
<feature type="binding site" evidence="5">
    <location>
        <position position="36"/>
    </location>
    <ligand>
        <name>FMN</name>
        <dbReference type="ChEBI" id="CHEBI:58210"/>
    </ligand>
</feature>
<dbReference type="RefSeq" id="WP_073273452.1">
    <property type="nucleotide sequence ID" value="NZ_FRAC01000007.1"/>
</dbReference>
<evidence type="ECO:0000256" key="2">
    <source>
        <dbReference type="ARBA" id="ARBA00022630"/>
    </source>
</evidence>
<feature type="binding site" evidence="5">
    <location>
        <position position="158"/>
    </location>
    <ligand>
        <name>dimethylallyl phosphate</name>
        <dbReference type="ChEBI" id="CHEBI:88052"/>
    </ligand>
</feature>
<dbReference type="InterPro" id="IPR003382">
    <property type="entry name" value="Flavoprotein"/>
</dbReference>
<dbReference type="NCBIfam" id="NF004685">
    <property type="entry name" value="PRK06029.1"/>
    <property type="match status" value="1"/>
</dbReference>
<sequence>MKKLIIAVTGASGSVYFKRLVDCLLPKEIELHIIATEHGSQVFEYEMGISLKKQMEEWQRNNGHIIWEDNENLFSPVASGSYQCDAMAVIPCSMSTAAEIANGITKSLLTRAADVMLKENRKLLLVPRETPMSTIHLKNLYELSRLGVTVLPAMPGFYSHPETMMDLVDFVVGKTLDSLGVQNDCYKRWEGNSEA</sequence>
<name>A0A1M6MDF2_9FIRM</name>
<dbReference type="Pfam" id="PF02441">
    <property type="entry name" value="Flavoprotein"/>
    <property type="match status" value="1"/>
</dbReference>
<dbReference type="STRING" id="1121322.SAMN02745136_00960"/>
<evidence type="ECO:0000256" key="5">
    <source>
        <dbReference type="HAMAP-Rule" id="MF_01984"/>
    </source>
</evidence>
<evidence type="ECO:0000313" key="8">
    <source>
        <dbReference type="Proteomes" id="UP000184386"/>
    </source>
</evidence>
<dbReference type="SUPFAM" id="SSF52507">
    <property type="entry name" value="Homo-oligomeric flavin-containing Cys decarboxylases, HFCD"/>
    <property type="match status" value="1"/>
</dbReference>
<keyword evidence="2 5" id="KW-0285">Flavoprotein</keyword>
<organism evidence="7 8">
    <name type="scientific">Anaerocolumna jejuensis DSM 15929</name>
    <dbReference type="NCBI Taxonomy" id="1121322"/>
    <lineage>
        <taxon>Bacteria</taxon>
        <taxon>Bacillati</taxon>
        <taxon>Bacillota</taxon>
        <taxon>Clostridia</taxon>
        <taxon>Lachnospirales</taxon>
        <taxon>Lachnospiraceae</taxon>
        <taxon>Anaerocolumna</taxon>
    </lineage>
</organism>
<comment type="function">
    <text evidence="5">Flavin prenyltransferase that catalyzes the synthesis of the prenylated FMN cofactor (prenyl-FMN) for 4-hydroxy-3-polyprenylbenzoic acid decarboxylase UbiD. The prenyltransferase is metal-independent and links a dimethylallyl moiety from dimethylallyl monophosphate (DMAP) to the flavin N5 and C6 atoms of FMN.</text>
</comment>
<feature type="binding site" evidence="5">
    <location>
        <begin position="10"/>
        <end position="12"/>
    </location>
    <ligand>
        <name>FMN</name>
        <dbReference type="ChEBI" id="CHEBI:58210"/>
    </ligand>
</feature>
<dbReference type="EMBL" id="FRAC01000007">
    <property type="protein sequence ID" value="SHJ81498.1"/>
    <property type="molecule type" value="Genomic_DNA"/>
</dbReference>
<evidence type="ECO:0000259" key="6">
    <source>
        <dbReference type="Pfam" id="PF02441"/>
    </source>
</evidence>
<proteinExistence type="inferred from homology"/>
<dbReference type="EC" id="2.5.1.129" evidence="5"/>
<dbReference type="NCBIfam" id="TIGR00421">
    <property type="entry name" value="ubiX_pad"/>
    <property type="match status" value="1"/>
</dbReference>
<keyword evidence="1 5" id="KW-0637">Prenyltransferase</keyword>
<accession>A0A1M6MDF2</accession>
<dbReference type="Proteomes" id="UP000184386">
    <property type="component" value="Unassembled WGS sequence"/>
</dbReference>
<evidence type="ECO:0000313" key="7">
    <source>
        <dbReference type="EMBL" id="SHJ81498.1"/>
    </source>
</evidence>
<dbReference type="OrthoDB" id="9781577at2"/>
<feature type="binding site" evidence="5">
    <location>
        <position position="128"/>
    </location>
    <ligand>
        <name>FMN</name>
        <dbReference type="ChEBI" id="CHEBI:58210"/>
    </ligand>
</feature>
<keyword evidence="4 5" id="KW-0808">Transferase</keyword>
<comment type="caution">
    <text evidence="5">Lacks conserved residue(s) required for the propagation of feature annotation.</text>
</comment>
<keyword evidence="8" id="KW-1185">Reference proteome</keyword>
<dbReference type="InterPro" id="IPR036551">
    <property type="entry name" value="Flavin_trans-like"/>
</dbReference>
<dbReference type="InterPro" id="IPR004507">
    <property type="entry name" value="UbiX-like"/>
</dbReference>
<evidence type="ECO:0000256" key="3">
    <source>
        <dbReference type="ARBA" id="ARBA00022643"/>
    </source>
</evidence>